<keyword evidence="2" id="KW-1185">Reference proteome</keyword>
<dbReference type="Pfam" id="PF14595">
    <property type="entry name" value="Thioredoxin_9"/>
    <property type="match status" value="1"/>
</dbReference>
<evidence type="ECO:0000313" key="1">
    <source>
        <dbReference type="EMBL" id="KIL50693.1"/>
    </source>
</evidence>
<dbReference type="SUPFAM" id="SSF52833">
    <property type="entry name" value="Thioredoxin-like"/>
    <property type="match status" value="1"/>
</dbReference>
<gene>
    <name evidence="1" type="ORF">KP77_13130</name>
</gene>
<proteinExistence type="predicted"/>
<dbReference type="OrthoDB" id="6120799at2"/>
<comment type="caution">
    <text evidence="1">The sequence shown here is derived from an EMBL/GenBank/DDBJ whole genome shotgun (WGS) entry which is preliminary data.</text>
</comment>
<dbReference type="Proteomes" id="UP000031950">
    <property type="component" value="Unassembled WGS sequence"/>
</dbReference>
<protein>
    <submittedName>
        <fullName evidence="1">Thioredoxin</fullName>
    </submittedName>
</protein>
<name>A0A0C2W3Q3_9BACL</name>
<reference evidence="1 2" key="1">
    <citation type="submission" date="2015-01" db="EMBL/GenBank/DDBJ databases">
        <title>Genome sequence of Jeotgalibacillus alimentarius.</title>
        <authorList>
            <person name="Goh K.M."/>
            <person name="Chan K.-G."/>
            <person name="Yaakop A.S."/>
            <person name="Ee R."/>
            <person name="Gan H.M."/>
            <person name="Chan C.S."/>
        </authorList>
    </citation>
    <scope>NUCLEOTIDE SEQUENCE [LARGE SCALE GENOMIC DNA]</scope>
    <source>
        <strain evidence="1 2">YKJ-13</strain>
    </source>
</reference>
<dbReference type="Gene3D" id="3.40.30.10">
    <property type="entry name" value="Glutaredoxin"/>
    <property type="match status" value="1"/>
</dbReference>
<dbReference type="CDD" id="cd02947">
    <property type="entry name" value="TRX_family"/>
    <property type="match status" value="1"/>
</dbReference>
<evidence type="ECO:0000313" key="2">
    <source>
        <dbReference type="Proteomes" id="UP000031950"/>
    </source>
</evidence>
<dbReference type="RefSeq" id="WP_041121939.1">
    <property type="nucleotide sequence ID" value="NZ_JXRQ01000016.1"/>
</dbReference>
<sequence>MTNLNEWFDKGLTAEAYKDQMESHKENMVSVYEQFTLPEDETFFEKLKEQKLRAIVITEDWCGDAMMNNPVLLKLAERSGIDVRFILRDSNIELMDQYLTNGKSRAIPIFIFIDQNGKELAKWGPRAKKVQAFVDEARSNLPAKEDPAFKDGQQLMIKQLTAAYTEREDFWNEVYRELKDQLTMVKSAN</sequence>
<accession>A0A0C2W3Q3</accession>
<dbReference type="InterPro" id="IPR036249">
    <property type="entry name" value="Thioredoxin-like_sf"/>
</dbReference>
<organism evidence="1 2">
    <name type="scientific">Jeotgalibacillus alimentarius</name>
    <dbReference type="NCBI Taxonomy" id="135826"/>
    <lineage>
        <taxon>Bacteria</taxon>
        <taxon>Bacillati</taxon>
        <taxon>Bacillota</taxon>
        <taxon>Bacilli</taxon>
        <taxon>Bacillales</taxon>
        <taxon>Caryophanaceae</taxon>
        <taxon>Jeotgalibacillus</taxon>
    </lineage>
</organism>
<dbReference type="AlphaFoldDB" id="A0A0C2W3Q3"/>
<dbReference type="EMBL" id="JXRQ01000016">
    <property type="protein sequence ID" value="KIL50693.1"/>
    <property type="molecule type" value="Genomic_DNA"/>
</dbReference>
<dbReference type="PATRIC" id="fig|135826.4.peg.1308"/>
<dbReference type="STRING" id="135826.KP77_13130"/>